<evidence type="ECO:0000259" key="9">
    <source>
        <dbReference type="Pfam" id="PF00441"/>
    </source>
</evidence>
<dbReference type="InterPro" id="IPR046373">
    <property type="entry name" value="Acyl-CoA_Oxase/DH_mid-dom_sf"/>
</dbReference>
<dbReference type="InterPro" id="IPR052033">
    <property type="entry name" value="Glutaryl-CoA_DH_mitochondrial"/>
</dbReference>
<keyword evidence="3 7" id="KW-0285">Flavoprotein</keyword>
<protein>
    <submittedName>
        <fullName evidence="12">Acyl-CoA dehydrogenase family protein</fullName>
    </submittedName>
</protein>
<feature type="domain" description="Acyl-CoA dehydrogenase/oxidase N-terminal" evidence="11">
    <location>
        <begin position="11"/>
        <end position="123"/>
    </location>
</feature>
<dbReference type="SUPFAM" id="SSF56645">
    <property type="entry name" value="Acyl-CoA dehydrogenase NM domain-like"/>
    <property type="match status" value="2"/>
</dbReference>
<keyword evidence="4 7" id="KW-0274">FAD</keyword>
<keyword evidence="13" id="KW-1185">Reference proteome</keyword>
<dbReference type="RefSeq" id="WP_371947288.1">
    <property type="nucleotide sequence ID" value="NZ_JAXCEI010000001.1"/>
</dbReference>
<comment type="caution">
    <text evidence="12">The sequence shown here is derived from an EMBL/GenBank/DDBJ whole genome shotgun (WGS) entry which is preliminary data.</text>
</comment>
<evidence type="ECO:0000256" key="5">
    <source>
        <dbReference type="ARBA" id="ARBA00022946"/>
    </source>
</evidence>
<evidence type="ECO:0000256" key="2">
    <source>
        <dbReference type="ARBA" id="ARBA00009347"/>
    </source>
</evidence>
<dbReference type="Gene3D" id="2.40.110.10">
    <property type="entry name" value="Butyryl-CoA Dehydrogenase, subunit A, domain 2"/>
    <property type="match status" value="1"/>
</dbReference>
<evidence type="ECO:0000256" key="6">
    <source>
        <dbReference type="ARBA" id="ARBA00023002"/>
    </source>
</evidence>
<comment type="cofactor">
    <cofactor evidence="1 7">
        <name>FAD</name>
        <dbReference type="ChEBI" id="CHEBI:57692"/>
    </cofactor>
</comment>
<evidence type="ECO:0000259" key="11">
    <source>
        <dbReference type="Pfam" id="PF02771"/>
    </source>
</evidence>
<dbReference type="Pfam" id="PF00441">
    <property type="entry name" value="Acyl-CoA_dh_1"/>
    <property type="match status" value="1"/>
</dbReference>
<evidence type="ECO:0000256" key="3">
    <source>
        <dbReference type="ARBA" id="ARBA00022630"/>
    </source>
</evidence>
<dbReference type="InterPro" id="IPR009075">
    <property type="entry name" value="AcylCo_DH/oxidase_C"/>
</dbReference>
<dbReference type="Gene3D" id="1.20.140.10">
    <property type="entry name" value="Butyryl-CoA Dehydrogenase, subunit A, domain 3"/>
    <property type="match status" value="1"/>
</dbReference>
<comment type="similarity">
    <text evidence="2 7">Belongs to the acyl-CoA dehydrogenase family.</text>
</comment>
<dbReference type="Gene3D" id="1.10.540.10">
    <property type="entry name" value="Acyl-CoA dehydrogenase/oxidase, N-terminal domain"/>
    <property type="match status" value="1"/>
</dbReference>
<feature type="region of interest" description="Disordered" evidence="8">
    <location>
        <begin position="130"/>
        <end position="184"/>
    </location>
</feature>
<dbReference type="Pfam" id="PF02771">
    <property type="entry name" value="Acyl-CoA_dh_N"/>
    <property type="match status" value="1"/>
</dbReference>
<accession>A0ABV4Q482</accession>
<dbReference type="SUPFAM" id="SSF47203">
    <property type="entry name" value="Acyl-CoA dehydrogenase C-terminal domain-like"/>
    <property type="match status" value="1"/>
</dbReference>
<feature type="compositionally biased region" description="Basic and acidic residues" evidence="8">
    <location>
        <begin position="157"/>
        <end position="166"/>
    </location>
</feature>
<evidence type="ECO:0000313" key="12">
    <source>
        <dbReference type="EMBL" id="MFA1537962.1"/>
    </source>
</evidence>
<evidence type="ECO:0000256" key="8">
    <source>
        <dbReference type="SAM" id="MobiDB-lite"/>
    </source>
</evidence>
<dbReference type="InterPro" id="IPR037069">
    <property type="entry name" value="AcylCoA_DH/ox_N_sf"/>
</dbReference>
<sequence length="415" mass="44516">MDVLRVDDRLTDEERMVRDTVRAFTAEKIAPRMAGWFEDGTFPARELAPELGRLGLLGMHLRGYGCAGMSAVAYGVACRELEAADSGLRSFVSVQGSLAMAAIHKYGSEEQKNEWLPRMAAGEAIGCFGLTEPDRGSDPGDMLTRARRSGSRGGAPAERREPDRRALPGGVGGRPPTATRDGGDWVLNGTKMWITNGSVADVAVVWARTDDGIRGFLVPAGTPGFTASDIHRKLSLRASVTSELVLDDVRLPADAMLPGVKGLKGPLGCLSEARYGILWGAVGAGRSCYEAAVDYARTREQFGKPIGAFQLTQEKLAWMEVALGQAGLVALHIGRLKDEGEVTPQQVSFGKLANVRAALDVARQARTILGANGITLEYPVIRHMNNLESVLTYEGTQEVHLLTLGKAVTGLDAFR</sequence>
<dbReference type="PANTHER" id="PTHR42807:SF1">
    <property type="entry name" value="GLUTARYL-COA DEHYDROGENASE, MITOCHONDRIAL"/>
    <property type="match status" value="1"/>
</dbReference>
<dbReference type="InterPro" id="IPR036250">
    <property type="entry name" value="AcylCo_DH-like_C"/>
</dbReference>
<dbReference type="Proteomes" id="UP001569963">
    <property type="component" value="Unassembled WGS sequence"/>
</dbReference>
<feature type="domain" description="Acyl-CoA oxidase/dehydrogenase middle" evidence="10">
    <location>
        <begin position="177"/>
        <end position="249"/>
    </location>
</feature>
<evidence type="ECO:0000256" key="7">
    <source>
        <dbReference type="RuleBase" id="RU362125"/>
    </source>
</evidence>
<evidence type="ECO:0000313" key="13">
    <source>
        <dbReference type="Proteomes" id="UP001569963"/>
    </source>
</evidence>
<feature type="domain" description="Acyl-CoA dehydrogenase/oxidase C-terminal" evidence="9">
    <location>
        <begin position="262"/>
        <end position="408"/>
    </location>
</feature>
<proteinExistence type="inferred from homology"/>
<name>A0ABV4Q482_9ACTN</name>
<dbReference type="InterPro" id="IPR009100">
    <property type="entry name" value="AcylCoA_DH/oxidase_NM_dom_sf"/>
</dbReference>
<evidence type="ECO:0000256" key="1">
    <source>
        <dbReference type="ARBA" id="ARBA00001974"/>
    </source>
</evidence>
<reference evidence="12 13" key="1">
    <citation type="submission" date="2023-11" db="EMBL/GenBank/DDBJ databases">
        <title>Actinomadura monticuli sp. nov., isolated from volcanic ash.</title>
        <authorList>
            <person name="Lee S.D."/>
            <person name="Yang H."/>
            <person name="Kim I.S."/>
        </authorList>
    </citation>
    <scope>NUCLEOTIDE SEQUENCE [LARGE SCALE GENOMIC DNA]</scope>
    <source>
        <strain evidence="12 13">DLS-62</strain>
    </source>
</reference>
<evidence type="ECO:0000256" key="4">
    <source>
        <dbReference type="ARBA" id="ARBA00022827"/>
    </source>
</evidence>
<dbReference type="PANTHER" id="PTHR42807">
    <property type="entry name" value="GLUTARYL-COA DEHYDROGENASE, MITOCHONDRIAL"/>
    <property type="match status" value="1"/>
</dbReference>
<organism evidence="12 13">
    <name type="scientific">Actinomadura monticuli</name>
    <dbReference type="NCBI Taxonomy" id="3097367"/>
    <lineage>
        <taxon>Bacteria</taxon>
        <taxon>Bacillati</taxon>
        <taxon>Actinomycetota</taxon>
        <taxon>Actinomycetes</taxon>
        <taxon>Streptosporangiales</taxon>
        <taxon>Thermomonosporaceae</taxon>
        <taxon>Actinomadura</taxon>
    </lineage>
</organism>
<keyword evidence="5" id="KW-0809">Transit peptide</keyword>
<dbReference type="EMBL" id="JAXCEI010000001">
    <property type="protein sequence ID" value="MFA1537962.1"/>
    <property type="molecule type" value="Genomic_DNA"/>
</dbReference>
<gene>
    <name evidence="12" type="ORF">SM611_03380</name>
</gene>
<keyword evidence="6 7" id="KW-0560">Oxidoreductase</keyword>
<evidence type="ECO:0000259" key="10">
    <source>
        <dbReference type="Pfam" id="PF02770"/>
    </source>
</evidence>
<dbReference type="InterPro" id="IPR013786">
    <property type="entry name" value="AcylCoA_DH/ox_N"/>
</dbReference>
<dbReference type="InterPro" id="IPR006091">
    <property type="entry name" value="Acyl-CoA_Oxase/DH_mid-dom"/>
</dbReference>
<dbReference type="Pfam" id="PF02770">
    <property type="entry name" value="Acyl-CoA_dh_M"/>
    <property type="match status" value="1"/>
</dbReference>